<feature type="binding site" evidence="10">
    <location>
        <position position="18"/>
    </location>
    <ligand>
        <name>ATP</name>
        <dbReference type="ChEBI" id="CHEBI:30616"/>
    </ligand>
</feature>
<evidence type="ECO:0000256" key="1">
    <source>
        <dbReference type="ARBA" id="ARBA00000582"/>
    </source>
</evidence>
<dbReference type="GO" id="GO:0006364">
    <property type="term" value="P:rRNA processing"/>
    <property type="evidence" value="ECO:0007669"/>
    <property type="project" value="UniProtKB-KW"/>
</dbReference>
<keyword evidence="6 10" id="KW-0547">Nucleotide-binding</keyword>
<dbReference type="HAMAP" id="MF_00039">
    <property type="entry name" value="Adenylate_kinase_AK6"/>
    <property type="match status" value="1"/>
</dbReference>
<proteinExistence type="inferred from homology"/>
<dbReference type="Pfam" id="PF13238">
    <property type="entry name" value="AAA_18"/>
    <property type="match status" value="1"/>
</dbReference>
<keyword evidence="5 10" id="KW-0808">Transferase</keyword>
<comment type="similarity">
    <text evidence="10">Belongs to the adenylate kinase family. AK6 subfamily.</text>
</comment>
<feature type="binding site" evidence="10">
    <location>
        <position position="20"/>
    </location>
    <ligand>
        <name>ATP</name>
        <dbReference type="ChEBI" id="CHEBI:30616"/>
    </ligand>
</feature>
<keyword evidence="4 10" id="KW-0698">rRNA processing</keyword>
<organism evidence="11 12">
    <name type="scientific">Ectocarpus siliculosus</name>
    <name type="common">Brown alga</name>
    <name type="synonym">Conferva siliculosa</name>
    <dbReference type="NCBI Taxonomy" id="2880"/>
    <lineage>
        <taxon>Eukaryota</taxon>
        <taxon>Sar</taxon>
        <taxon>Stramenopiles</taxon>
        <taxon>Ochrophyta</taxon>
        <taxon>PX clade</taxon>
        <taxon>Phaeophyceae</taxon>
        <taxon>Ectocarpales</taxon>
        <taxon>Ectocarpaceae</taxon>
        <taxon>Ectocarpus</taxon>
    </lineage>
</organism>
<comment type="function">
    <text evidence="10">Broad-specificity nucleoside monophosphate (NMP) kinase that catalyzes the reversible transfer of the terminal phosphate group between nucleoside triphosphates and monophosphates. Has also ATPase activity. Involved in the late cytoplasmic maturation steps of the 40S ribosomal particles, specifically 18S rRNA maturation. While NMP activity is not required for ribosome maturation, ATPase activity is. Associates transiently with small ribosomal subunit protein uS11. ATP hydrolysis breaks the interaction with uS11. May temporarily remove uS11 from the ribosome to enable a conformational change of the ribosomal RNA that is needed for the final maturation step of the small ribosomal subunit. Its NMP activity may have a role in nuclear energy homeostasis.</text>
</comment>
<feature type="binding site" evidence="10">
    <location>
        <position position="112"/>
    </location>
    <ligand>
        <name>ATP</name>
        <dbReference type="ChEBI" id="CHEBI:30616"/>
    </ligand>
</feature>
<evidence type="ECO:0000256" key="8">
    <source>
        <dbReference type="ARBA" id="ARBA00022840"/>
    </source>
</evidence>
<dbReference type="InterPro" id="IPR027417">
    <property type="entry name" value="P-loop_NTPase"/>
</dbReference>
<feature type="region of interest" description="LID" evidence="10">
    <location>
        <begin position="111"/>
        <end position="121"/>
    </location>
</feature>
<comment type="caution">
    <text evidence="10">Lacks conserved residue(s) required for the propagation of feature annotation.</text>
</comment>
<dbReference type="Gene3D" id="3.40.50.300">
    <property type="entry name" value="P-loop containing nucleotide triphosphate hydrolases"/>
    <property type="match status" value="1"/>
</dbReference>
<keyword evidence="9 10" id="KW-0539">Nucleus</keyword>
<dbReference type="AlphaFoldDB" id="D8LJA0"/>
<dbReference type="GO" id="GO:0016887">
    <property type="term" value="F:ATP hydrolysis activity"/>
    <property type="evidence" value="ECO:0007669"/>
    <property type="project" value="UniProtKB-UniRule"/>
</dbReference>
<evidence type="ECO:0000256" key="6">
    <source>
        <dbReference type="ARBA" id="ARBA00022741"/>
    </source>
</evidence>
<keyword evidence="12" id="KW-1185">Reference proteome</keyword>
<evidence type="ECO:0000256" key="10">
    <source>
        <dbReference type="HAMAP-Rule" id="MF_03173"/>
    </source>
</evidence>
<evidence type="ECO:0000313" key="11">
    <source>
        <dbReference type="EMBL" id="CBN76984.1"/>
    </source>
</evidence>
<keyword evidence="8 10" id="KW-0067">ATP-binding</keyword>
<dbReference type="InParanoid" id="D8LJA0"/>
<comment type="catalytic activity">
    <reaction evidence="10">
        <text>ATP + H2O = ADP + phosphate + H(+)</text>
        <dbReference type="Rhea" id="RHEA:13065"/>
        <dbReference type="ChEBI" id="CHEBI:15377"/>
        <dbReference type="ChEBI" id="CHEBI:15378"/>
        <dbReference type="ChEBI" id="CHEBI:30616"/>
        <dbReference type="ChEBI" id="CHEBI:43474"/>
        <dbReference type="ChEBI" id="CHEBI:456216"/>
    </reaction>
</comment>
<comment type="catalytic activity">
    <reaction evidence="1 10">
        <text>AMP + ATP = 2 ADP</text>
        <dbReference type="Rhea" id="RHEA:12973"/>
        <dbReference type="ChEBI" id="CHEBI:30616"/>
        <dbReference type="ChEBI" id="CHEBI:456215"/>
        <dbReference type="ChEBI" id="CHEBI:456216"/>
        <dbReference type="EC" id="2.7.4.3"/>
    </reaction>
</comment>
<evidence type="ECO:0000256" key="7">
    <source>
        <dbReference type="ARBA" id="ARBA00022777"/>
    </source>
</evidence>
<dbReference type="GO" id="GO:0005634">
    <property type="term" value="C:nucleus"/>
    <property type="evidence" value="ECO:0007669"/>
    <property type="project" value="UniProtKB-SubCell"/>
</dbReference>
<dbReference type="OMA" id="QCEIFGT"/>
<evidence type="ECO:0000313" key="12">
    <source>
        <dbReference type="Proteomes" id="UP000002630"/>
    </source>
</evidence>
<dbReference type="PANTHER" id="PTHR12595:SF0">
    <property type="entry name" value="ADENYLATE KINASE ISOENZYME 6"/>
    <property type="match status" value="1"/>
</dbReference>
<dbReference type="EC" id="2.7.4.3" evidence="10"/>
<dbReference type="PANTHER" id="PTHR12595">
    <property type="entry name" value="POS9-ACTIVATING FACTOR FAP7-RELATED"/>
    <property type="match status" value="1"/>
</dbReference>
<keyword evidence="3 10" id="KW-0690">Ribosome biogenesis</keyword>
<comment type="subunit">
    <text evidence="10">Interacts with small ribosomal subunit protein uS11. Not a structural component of 43S pre-ribosomes, but transiently interacts with them by binding to uS11.</text>
</comment>
<dbReference type="EMBL" id="FN649740">
    <property type="protein sequence ID" value="CBN76984.1"/>
    <property type="molecule type" value="Genomic_DNA"/>
</dbReference>
<comment type="subcellular location">
    <subcellularLocation>
        <location evidence="10">Cytoplasm</location>
    </subcellularLocation>
    <subcellularLocation>
        <location evidence="10">Nucleus</location>
    </subcellularLocation>
</comment>
<dbReference type="GO" id="GO:0005524">
    <property type="term" value="F:ATP binding"/>
    <property type="evidence" value="ECO:0007669"/>
    <property type="project" value="UniProtKB-KW"/>
</dbReference>
<evidence type="ECO:0000256" key="5">
    <source>
        <dbReference type="ARBA" id="ARBA00022679"/>
    </source>
</evidence>
<sequence>MGGSLGPNVLITGTPGTGKTCTSQQIAERTGLRHINVGDVVRLKQCHEGRDESFDTFILDEDKLCDAMETQMEEGGNVIDFHSCDFFPEHWFDLILVLRAETSTLFDRLKARGYSEKKVGENVECEIMQVVLEEAKEGYPEEAVHEVPSNTIEELESNVSRVAQWLDAWRSNNAD</sequence>
<keyword evidence="2 10" id="KW-0963">Cytoplasm</keyword>
<evidence type="ECO:0000256" key="4">
    <source>
        <dbReference type="ARBA" id="ARBA00022552"/>
    </source>
</evidence>
<evidence type="ECO:0000256" key="2">
    <source>
        <dbReference type="ARBA" id="ARBA00022490"/>
    </source>
</evidence>
<dbReference type="Proteomes" id="UP000002630">
    <property type="component" value="Linkage Group LG15"/>
</dbReference>
<name>D8LJA0_ECTSI</name>
<gene>
    <name evidence="11" type="ORF">Esi_0024_0157</name>
</gene>
<feature type="binding site" evidence="10">
    <location>
        <position position="16"/>
    </location>
    <ligand>
        <name>ATP</name>
        <dbReference type="ChEBI" id="CHEBI:30616"/>
    </ligand>
</feature>
<dbReference type="STRING" id="2880.D8LJA0"/>
<feature type="binding site" evidence="10">
    <location>
        <position position="19"/>
    </location>
    <ligand>
        <name>ATP</name>
        <dbReference type="ChEBI" id="CHEBI:30616"/>
    </ligand>
</feature>
<dbReference type="FunFam" id="3.40.50.300:FF:000372">
    <property type="entry name" value="Adenylate kinase isoenzyme 6 homolog"/>
    <property type="match status" value="1"/>
</dbReference>
<reference evidence="11 12" key="1">
    <citation type="journal article" date="2010" name="Nature">
        <title>The Ectocarpus genome and the independent evolution of multicellularity in brown algae.</title>
        <authorList>
            <person name="Cock J.M."/>
            <person name="Sterck L."/>
            <person name="Rouze P."/>
            <person name="Scornet D."/>
            <person name="Allen A.E."/>
            <person name="Amoutzias G."/>
            <person name="Anthouard V."/>
            <person name="Artiguenave F."/>
            <person name="Aury J.M."/>
            <person name="Badger J.H."/>
            <person name="Beszteri B."/>
            <person name="Billiau K."/>
            <person name="Bonnet E."/>
            <person name="Bothwell J.H."/>
            <person name="Bowler C."/>
            <person name="Boyen C."/>
            <person name="Brownlee C."/>
            <person name="Carrano C.J."/>
            <person name="Charrier B."/>
            <person name="Cho G.Y."/>
            <person name="Coelho S.M."/>
            <person name="Collen J."/>
            <person name="Corre E."/>
            <person name="Da Silva C."/>
            <person name="Delage L."/>
            <person name="Delaroque N."/>
            <person name="Dittami S.M."/>
            <person name="Doulbeau S."/>
            <person name="Elias M."/>
            <person name="Farnham G."/>
            <person name="Gachon C.M."/>
            <person name="Gschloessl B."/>
            <person name="Heesch S."/>
            <person name="Jabbari K."/>
            <person name="Jubin C."/>
            <person name="Kawai H."/>
            <person name="Kimura K."/>
            <person name="Kloareg B."/>
            <person name="Kupper F.C."/>
            <person name="Lang D."/>
            <person name="Le Bail A."/>
            <person name="Leblanc C."/>
            <person name="Lerouge P."/>
            <person name="Lohr M."/>
            <person name="Lopez P.J."/>
            <person name="Martens C."/>
            <person name="Maumus F."/>
            <person name="Michel G."/>
            <person name="Miranda-Saavedra D."/>
            <person name="Morales J."/>
            <person name="Moreau H."/>
            <person name="Motomura T."/>
            <person name="Nagasato C."/>
            <person name="Napoli C.A."/>
            <person name="Nelson D.R."/>
            <person name="Nyvall-Collen P."/>
            <person name="Peters A.F."/>
            <person name="Pommier C."/>
            <person name="Potin P."/>
            <person name="Poulain J."/>
            <person name="Quesneville H."/>
            <person name="Read B."/>
            <person name="Rensing S.A."/>
            <person name="Ritter A."/>
            <person name="Rousvoal S."/>
            <person name="Samanta M."/>
            <person name="Samson G."/>
            <person name="Schroeder D.C."/>
            <person name="Segurens B."/>
            <person name="Strittmatter M."/>
            <person name="Tonon T."/>
            <person name="Tregear J.W."/>
            <person name="Valentin K."/>
            <person name="von Dassow P."/>
            <person name="Yamagishi T."/>
            <person name="Van de Peer Y."/>
            <person name="Wincker P."/>
        </authorList>
    </citation>
    <scope>NUCLEOTIDE SEQUENCE [LARGE SCALE GENOMIC DNA]</scope>
    <source>
        <strain evidence="12">Ec32 / CCAP1310/4</strain>
    </source>
</reference>
<dbReference type="GO" id="GO:0004017">
    <property type="term" value="F:AMP kinase activity"/>
    <property type="evidence" value="ECO:0007669"/>
    <property type="project" value="UniProtKB-UniRule"/>
</dbReference>
<dbReference type="FunCoup" id="D8LJA0">
    <property type="interactions" value="293"/>
</dbReference>
<dbReference type="OrthoDB" id="10251185at2759"/>
<dbReference type="GO" id="GO:0005737">
    <property type="term" value="C:cytoplasm"/>
    <property type="evidence" value="ECO:0007669"/>
    <property type="project" value="UniProtKB-SubCell"/>
</dbReference>
<evidence type="ECO:0000256" key="3">
    <source>
        <dbReference type="ARBA" id="ARBA00022517"/>
    </source>
</evidence>
<dbReference type="GO" id="GO:0042274">
    <property type="term" value="P:ribosomal small subunit biogenesis"/>
    <property type="evidence" value="ECO:0007669"/>
    <property type="project" value="UniProtKB-UniRule"/>
</dbReference>
<keyword evidence="7 10" id="KW-0418">Kinase</keyword>
<accession>D8LJA0</accession>
<dbReference type="eggNOG" id="KOG3347">
    <property type="taxonomic scope" value="Eukaryota"/>
</dbReference>
<evidence type="ECO:0000256" key="9">
    <source>
        <dbReference type="ARBA" id="ARBA00023242"/>
    </source>
</evidence>
<dbReference type="EMBL" id="FN648420">
    <property type="protein sequence ID" value="CBN76984.1"/>
    <property type="molecule type" value="Genomic_DNA"/>
</dbReference>
<protein>
    <recommendedName>
        <fullName evidence="10">Adenylate kinase isoenzyme 6 homolog</fullName>
        <shortName evidence="10">AK6</shortName>
        <ecNumber evidence="10">2.7.4.3</ecNumber>
    </recommendedName>
    <alternativeName>
        <fullName evidence="10">Dual activity adenylate kinase/ATPase</fullName>
        <shortName evidence="10">AK/ATPase</shortName>
    </alternativeName>
</protein>
<feature type="region of interest" description="NMPbind" evidence="10">
    <location>
        <begin position="36"/>
        <end position="59"/>
    </location>
</feature>
<dbReference type="SUPFAM" id="SSF52540">
    <property type="entry name" value="P-loop containing nucleoside triphosphate hydrolases"/>
    <property type="match status" value="1"/>
</dbReference>
<dbReference type="InterPro" id="IPR020618">
    <property type="entry name" value="Adenyl_kinase_AK6"/>
</dbReference>